<name>A0A9K3J0S4_HELAN</name>
<reference evidence="1" key="1">
    <citation type="journal article" date="2017" name="Nature">
        <title>The sunflower genome provides insights into oil metabolism, flowering and Asterid evolution.</title>
        <authorList>
            <person name="Badouin H."/>
            <person name="Gouzy J."/>
            <person name="Grassa C.J."/>
            <person name="Murat F."/>
            <person name="Staton S.E."/>
            <person name="Cottret L."/>
            <person name="Lelandais-Briere C."/>
            <person name="Owens G.L."/>
            <person name="Carrere S."/>
            <person name="Mayjonade B."/>
            <person name="Legrand L."/>
            <person name="Gill N."/>
            <person name="Kane N.C."/>
            <person name="Bowers J.E."/>
            <person name="Hubner S."/>
            <person name="Bellec A."/>
            <person name="Berard A."/>
            <person name="Berges H."/>
            <person name="Blanchet N."/>
            <person name="Boniface M.C."/>
            <person name="Brunel D."/>
            <person name="Catrice O."/>
            <person name="Chaidir N."/>
            <person name="Claudel C."/>
            <person name="Donnadieu C."/>
            <person name="Faraut T."/>
            <person name="Fievet G."/>
            <person name="Helmstetter N."/>
            <person name="King M."/>
            <person name="Knapp S.J."/>
            <person name="Lai Z."/>
            <person name="Le Paslier M.C."/>
            <person name="Lippi Y."/>
            <person name="Lorenzon L."/>
            <person name="Mandel J.R."/>
            <person name="Marage G."/>
            <person name="Marchand G."/>
            <person name="Marquand E."/>
            <person name="Bret-Mestries E."/>
            <person name="Morien E."/>
            <person name="Nambeesan S."/>
            <person name="Nguyen T."/>
            <person name="Pegot-Espagnet P."/>
            <person name="Pouilly N."/>
            <person name="Raftis F."/>
            <person name="Sallet E."/>
            <person name="Schiex T."/>
            <person name="Thomas J."/>
            <person name="Vandecasteele C."/>
            <person name="Vares D."/>
            <person name="Vear F."/>
            <person name="Vautrin S."/>
            <person name="Crespi M."/>
            <person name="Mangin B."/>
            <person name="Burke J.M."/>
            <person name="Salse J."/>
            <person name="Munos S."/>
            <person name="Vincourt P."/>
            <person name="Rieseberg L.H."/>
            <person name="Langlade N.B."/>
        </authorList>
    </citation>
    <scope>NUCLEOTIDE SEQUENCE</scope>
    <source>
        <tissue evidence="1">Leaves</tissue>
    </source>
</reference>
<keyword evidence="2" id="KW-1185">Reference proteome</keyword>
<gene>
    <name evidence="1" type="ORF">HanXRQr2_Chr05g0224271</name>
</gene>
<dbReference type="EMBL" id="MNCJ02000320">
    <property type="protein sequence ID" value="KAF5806668.1"/>
    <property type="molecule type" value="Genomic_DNA"/>
</dbReference>
<evidence type="ECO:0000313" key="1">
    <source>
        <dbReference type="EMBL" id="KAF5806668.1"/>
    </source>
</evidence>
<proteinExistence type="predicted"/>
<dbReference type="Gramene" id="mRNA:HanXRQr2_Chr05g0224271">
    <property type="protein sequence ID" value="mRNA:HanXRQr2_Chr05g0224271"/>
    <property type="gene ID" value="HanXRQr2_Chr05g0224271"/>
</dbReference>
<accession>A0A9K3J0S4</accession>
<protein>
    <submittedName>
        <fullName evidence="1">Uncharacterized protein</fullName>
    </submittedName>
</protein>
<sequence>MQEYISKNKEEVSVVLIVQFDSFHDYKGNINVANAYYITKLFINERNKGIVNFKRSYIGKLLLQHHRLIVLPASLGSHLMKTSSYIRLFLSTIGQIRETAQVMHVIVVGTLKVVDKDSEW</sequence>
<comment type="caution">
    <text evidence="1">The sequence shown here is derived from an EMBL/GenBank/DDBJ whole genome shotgun (WGS) entry which is preliminary data.</text>
</comment>
<dbReference type="AlphaFoldDB" id="A0A9K3J0S4"/>
<dbReference type="Proteomes" id="UP000215914">
    <property type="component" value="Unassembled WGS sequence"/>
</dbReference>
<organism evidence="1 2">
    <name type="scientific">Helianthus annuus</name>
    <name type="common">Common sunflower</name>
    <dbReference type="NCBI Taxonomy" id="4232"/>
    <lineage>
        <taxon>Eukaryota</taxon>
        <taxon>Viridiplantae</taxon>
        <taxon>Streptophyta</taxon>
        <taxon>Embryophyta</taxon>
        <taxon>Tracheophyta</taxon>
        <taxon>Spermatophyta</taxon>
        <taxon>Magnoliopsida</taxon>
        <taxon>eudicotyledons</taxon>
        <taxon>Gunneridae</taxon>
        <taxon>Pentapetalae</taxon>
        <taxon>asterids</taxon>
        <taxon>campanulids</taxon>
        <taxon>Asterales</taxon>
        <taxon>Asteraceae</taxon>
        <taxon>Asteroideae</taxon>
        <taxon>Heliantheae alliance</taxon>
        <taxon>Heliantheae</taxon>
        <taxon>Helianthus</taxon>
    </lineage>
</organism>
<evidence type="ECO:0000313" key="2">
    <source>
        <dbReference type="Proteomes" id="UP000215914"/>
    </source>
</evidence>
<reference evidence="1" key="2">
    <citation type="submission" date="2020-06" db="EMBL/GenBank/DDBJ databases">
        <title>Helianthus annuus Genome sequencing and assembly Release 2.</title>
        <authorList>
            <person name="Gouzy J."/>
            <person name="Langlade N."/>
            <person name="Munos S."/>
        </authorList>
    </citation>
    <scope>NUCLEOTIDE SEQUENCE</scope>
    <source>
        <tissue evidence="1">Leaves</tissue>
    </source>
</reference>